<dbReference type="Gene3D" id="3.40.1010.10">
    <property type="entry name" value="Cobalt-precorrin-4 Transmethylase, Domain 1"/>
    <property type="match status" value="1"/>
</dbReference>
<reference evidence="14 15" key="1">
    <citation type="submission" date="2018-08" db="EMBL/GenBank/DDBJ databases">
        <title>Thalassotalea euphylliae genome.</title>
        <authorList>
            <person name="Summers S."/>
            <person name="Rice S.A."/>
            <person name="Freckelton M.L."/>
            <person name="Nedved B.T."/>
            <person name="Hadfield M.G."/>
        </authorList>
    </citation>
    <scope>NUCLEOTIDE SEQUENCE [LARGE SCALE GENOMIC DNA]</scope>
    <source>
        <strain evidence="14 15">H1</strain>
    </source>
</reference>
<keyword evidence="6" id="KW-0949">S-adenosyl-L-methionine</keyword>
<dbReference type="OrthoDB" id="9815856at2"/>
<comment type="similarity">
    <text evidence="1">Belongs to the precorrin methyltransferase family.</text>
</comment>
<dbReference type="AlphaFoldDB" id="A0A3E0TQ98"/>
<sequence>MQLSLLKTPLFWIKHQQQRLWTTNNTQRAALPVWFTLLKRQSVVGVIDNQASDGTGLSEQGNKKGQVVFVGAGAGDPELLTLKAVKAFQQADVVLVDWLVNPEINSLIPNHVERIFVGKKCGQHSVTQAQICQLLADYASQGKYVVRLKGGDPSIFARLAEETDVLTKANIPFQIIPGITAATGCAAYAGIPLTHRDCAQSVKFVTAHGKRKEHECDWPLLAKEQSTLVFYMGLNRVDLICQRLISHGMDARMPIAVIDQGTSDSQKLVCRTLSSMNAEQDLAECQGPALIIVGEVVEKRVRVNLAITGDNAQSANQVSSHQEVINQ</sequence>
<name>A0A3E0TQ98_9GAMM</name>
<keyword evidence="5 14" id="KW-0808">Transferase</keyword>
<dbReference type="GO" id="GO:0016829">
    <property type="term" value="F:lyase activity"/>
    <property type="evidence" value="ECO:0007669"/>
    <property type="project" value="UniProtKB-KW"/>
</dbReference>
<comment type="caution">
    <text evidence="14">The sequence shown here is derived from an EMBL/GenBank/DDBJ whole genome shotgun (WGS) entry which is preliminary data.</text>
</comment>
<feature type="domain" description="Tetrapyrrole methylase" evidence="13">
    <location>
        <begin position="67"/>
        <end position="274"/>
    </location>
</feature>
<evidence type="ECO:0000256" key="1">
    <source>
        <dbReference type="ARBA" id="ARBA00005879"/>
    </source>
</evidence>
<dbReference type="GO" id="GO:0019354">
    <property type="term" value="P:siroheme biosynthetic process"/>
    <property type="evidence" value="ECO:0007669"/>
    <property type="project" value="UniProtKB-UniPathway"/>
</dbReference>
<dbReference type="InterPro" id="IPR050161">
    <property type="entry name" value="Siro_Cobalamin_biosynth"/>
</dbReference>
<dbReference type="GO" id="GO:0016491">
    <property type="term" value="F:oxidoreductase activity"/>
    <property type="evidence" value="ECO:0007669"/>
    <property type="project" value="UniProtKB-KW"/>
</dbReference>
<dbReference type="InterPro" id="IPR014776">
    <property type="entry name" value="4pyrrole_Mease_sub2"/>
</dbReference>
<protein>
    <recommendedName>
        <fullName evidence="2">uroporphyrinogen-III C-methyltransferase</fullName>
        <ecNumber evidence="2">2.1.1.107</ecNumber>
    </recommendedName>
</protein>
<dbReference type="EC" id="2.1.1.107" evidence="2"/>
<organism evidence="14 15">
    <name type="scientific">Thalassotalea euphylliae</name>
    <dbReference type="NCBI Taxonomy" id="1655234"/>
    <lineage>
        <taxon>Bacteria</taxon>
        <taxon>Pseudomonadati</taxon>
        <taxon>Pseudomonadota</taxon>
        <taxon>Gammaproteobacteria</taxon>
        <taxon>Alteromonadales</taxon>
        <taxon>Colwelliaceae</taxon>
        <taxon>Thalassotalea</taxon>
    </lineage>
</organism>
<evidence type="ECO:0000256" key="5">
    <source>
        <dbReference type="ARBA" id="ARBA00022679"/>
    </source>
</evidence>
<dbReference type="UniPathway" id="UPA00262">
    <property type="reaction ID" value="UER00211"/>
</dbReference>
<comment type="pathway">
    <text evidence="12">Cofactor biosynthesis; adenosylcobalamin biosynthesis; precorrin-2 from uroporphyrinogen III: step 1/1.</text>
</comment>
<keyword evidence="10" id="KW-0511">Multifunctional enzyme</keyword>
<dbReference type="GO" id="GO:0009236">
    <property type="term" value="P:cobalamin biosynthetic process"/>
    <property type="evidence" value="ECO:0007669"/>
    <property type="project" value="UniProtKB-KW"/>
</dbReference>
<dbReference type="GO" id="GO:0032259">
    <property type="term" value="P:methylation"/>
    <property type="evidence" value="ECO:0007669"/>
    <property type="project" value="UniProtKB-KW"/>
</dbReference>
<dbReference type="EMBL" id="QUOU01000001">
    <property type="protein sequence ID" value="REL26766.1"/>
    <property type="molecule type" value="Genomic_DNA"/>
</dbReference>
<comment type="pathway">
    <text evidence="11">Porphyrin-containing compound metabolism; siroheme biosynthesis; precorrin-2 from uroporphyrinogen III: step 1/1.</text>
</comment>
<dbReference type="InterPro" id="IPR000878">
    <property type="entry name" value="4pyrrol_Mease"/>
</dbReference>
<accession>A0A3E0TQ98</accession>
<dbReference type="Pfam" id="PF00590">
    <property type="entry name" value="TP_methylase"/>
    <property type="match status" value="1"/>
</dbReference>
<dbReference type="NCBIfam" id="NF004790">
    <property type="entry name" value="PRK06136.1"/>
    <property type="match status" value="1"/>
</dbReference>
<dbReference type="InterPro" id="IPR035996">
    <property type="entry name" value="4pyrrol_Methylase_sf"/>
</dbReference>
<dbReference type="InterPro" id="IPR014777">
    <property type="entry name" value="4pyrrole_Mease_sub1"/>
</dbReference>
<dbReference type="NCBIfam" id="TIGR01469">
    <property type="entry name" value="cobA_cysG_Cterm"/>
    <property type="match status" value="1"/>
</dbReference>
<evidence type="ECO:0000256" key="4">
    <source>
        <dbReference type="ARBA" id="ARBA00022603"/>
    </source>
</evidence>
<evidence type="ECO:0000256" key="2">
    <source>
        <dbReference type="ARBA" id="ARBA00012162"/>
    </source>
</evidence>
<proteinExistence type="inferred from homology"/>
<evidence type="ECO:0000256" key="11">
    <source>
        <dbReference type="ARBA" id="ARBA00025705"/>
    </source>
</evidence>
<dbReference type="CDD" id="cd11642">
    <property type="entry name" value="SUMT"/>
    <property type="match status" value="1"/>
</dbReference>
<dbReference type="PANTHER" id="PTHR45790:SF1">
    <property type="entry name" value="SIROHEME SYNTHASE"/>
    <property type="match status" value="1"/>
</dbReference>
<evidence type="ECO:0000313" key="15">
    <source>
        <dbReference type="Proteomes" id="UP000256478"/>
    </source>
</evidence>
<keyword evidence="8" id="KW-0456">Lyase</keyword>
<gene>
    <name evidence="14" type="primary">cobA</name>
    <name evidence="14" type="ORF">DXX93_09390</name>
</gene>
<dbReference type="GO" id="GO:0004851">
    <property type="term" value="F:uroporphyrin-III C-methyltransferase activity"/>
    <property type="evidence" value="ECO:0007669"/>
    <property type="project" value="UniProtKB-EC"/>
</dbReference>
<evidence type="ECO:0000259" key="13">
    <source>
        <dbReference type="Pfam" id="PF00590"/>
    </source>
</evidence>
<keyword evidence="4 14" id="KW-0489">Methyltransferase</keyword>
<evidence type="ECO:0000256" key="9">
    <source>
        <dbReference type="ARBA" id="ARBA00023244"/>
    </source>
</evidence>
<keyword evidence="7" id="KW-0560">Oxidoreductase</keyword>
<evidence type="ECO:0000256" key="8">
    <source>
        <dbReference type="ARBA" id="ARBA00023239"/>
    </source>
</evidence>
<dbReference type="RefSeq" id="WP_116007875.1">
    <property type="nucleotide sequence ID" value="NZ_QUOU01000001.1"/>
</dbReference>
<evidence type="ECO:0000256" key="3">
    <source>
        <dbReference type="ARBA" id="ARBA00022573"/>
    </source>
</evidence>
<evidence type="ECO:0000256" key="7">
    <source>
        <dbReference type="ARBA" id="ARBA00023002"/>
    </source>
</evidence>
<keyword evidence="9" id="KW-0627">Porphyrin biosynthesis</keyword>
<dbReference type="FunFam" id="3.40.1010.10:FF:000001">
    <property type="entry name" value="Siroheme synthase"/>
    <property type="match status" value="1"/>
</dbReference>
<evidence type="ECO:0000256" key="12">
    <source>
        <dbReference type="ARBA" id="ARBA00060548"/>
    </source>
</evidence>
<dbReference type="InterPro" id="IPR006366">
    <property type="entry name" value="CobA/CysG_C"/>
</dbReference>
<dbReference type="FunFam" id="3.30.950.10:FF:000001">
    <property type="entry name" value="Siroheme synthase"/>
    <property type="match status" value="1"/>
</dbReference>
<dbReference type="Proteomes" id="UP000256478">
    <property type="component" value="Unassembled WGS sequence"/>
</dbReference>
<dbReference type="SUPFAM" id="SSF53790">
    <property type="entry name" value="Tetrapyrrole methylase"/>
    <property type="match status" value="1"/>
</dbReference>
<dbReference type="Gene3D" id="3.30.950.10">
    <property type="entry name" value="Methyltransferase, Cobalt-precorrin-4 Transmethylase, Domain 2"/>
    <property type="match status" value="1"/>
</dbReference>
<keyword evidence="3" id="KW-0169">Cobalamin biosynthesis</keyword>
<evidence type="ECO:0000313" key="14">
    <source>
        <dbReference type="EMBL" id="REL26766.1"/>
    </source>
</evidence>
<dbReference type="PANTHER" id="PTHR45790">
    <property type="entry name" value="SIROHEME SYNTHASE-RELATED"/>
    <property type="match status" value="1"/>
</dbReference>
<evidence type="ECO:0000256" key="10">
    <source>
        <dbReference type="ARBA" id="ARBA00023268"/>
    </source>
</evidence>
<evidence type="ECO:0000256" key="6">
    <source>
        <dbReference type="ARBA" id="ARBA00022691"/>
    </source>
</evidence>